<gene>
    <name evidence="13" type="ORF">PENTCL1PPCAC_7243</name>
</gene>
<dbReference type="Pfam" id="PF00069">
    <property type="entry name" value="Pkinase"/>
    <property type="match status" value="1"/>
</dbReference>
<keyword evidence="5" id="KW-0418">Kinase</keyword>
<proteinExistence type="predicted"/>
<feature type="domain" description="Protein kinase" evidence="12">
    <location>
        <begin position="1"/>
        <end position="285"/>
    </location>
</feature>
<feature type="binding site" evidence="10">
    <location>
        <begin position="100"/>
        <end position="102"/>
    </location>
    <ligand>
        <name>ATP</name>
        <dbReference type="ChEBI" id="CHEBI:30616"/>
    </ligand>
</feature>
<evidence type="ECO:0000256" key="8">
    <source>
        <dbReference type="ARBA" id="ARBA00048679"/>
    </source>
</evidence>
<keyword evidence="6 10" id="KW-0067">ATP-binding</keyword>
<evidence type="ECO:0000256" key="3">
    <source>
        <dbReference type="ARBA" id="ARBA00022679"/>
    </source>
</evidence>
<evidence type="ECO:0000256" key="10">
    <source>
        <dbReference type="PIRSR" id="PIRSR630616-2"/>
    </source>
</evidence>
<feature type="non-terminal residue" evidence="13">
    <location>
        <position position="1"/>
    </location>
</feature>
<dbReference type="Proteomes" id="UP001432027">
    <property type="component" value="Unassembled WGS sequence"/>
</dbReference>
<dbReference type="SUPFAM" id="SSF56112">
    <property type="entry name" value="Protein kinase-like (PK-like)"/>
    <property type="match status" value="1"/>
</dbReference>
<evidence type="ECO:0000259" key="12">
    <source>
        <dbReference type="PROSITE" id="PS50011"/>
    </source>
</evidence>
<evidence type="ECO:0000256" key="6">
    <source>
        <dbReference type="ARBA" id="ARBA00022840"/>
    </source>
</evidence>
<evidence type="ECO:0000313" key="13">
    <source>
        <dbReference type="EMBL" id="GMS85068.1"/>
    </source>
</evidence>
<evidence type="ECO:0000256" key="2">
    <source>
        <dbReference type="ARBA" id="ARBA00022527"/>
    </source>
</evidence>
<dbReference type="AlphaFoldDB" id="A0AAV5SPK7"/>
<feature type="binding site" evidence="10">
    <location>
        <position position="43"/>
    </location>
    <ligand>
        <name>ATP</name>
        <dbReference type="ChEBI" id="CHEBI:30616"/>
    </ligand>
</feature>
<dbReference type="SMART" id="SM00220">
    <property type="entry name" value="S_TKc"/>
    <property type="match status" value="1"/>
</dbReference>
<evidence type="ECO:0000313" key="14">
    <source>
        <dbReference type="Proteomes" id="UP001432027"/>
    </source>
</evidence>
<accession>A0AAV5SPK7</accession>
<dbReference type="PROSITE" id="PS50011">
    <property type="entry name" value="PROTEIN_KINASE_DOM"/>
    <property type="match status" value="1"/>
</dbReference>
<dbReference type="PROSITE" id="PS00108">
    <property type="entry name" value="PROTEIN_KINASE_ST"/>
    <property type="match status" value="1"/>
</dbReference>
<feature type="cross-link" description="Glycyl lysine isopeptide (Lys-Gly) (interchain with G-Cter in SUMO2)" evidence="11">
    <location>
        <position position="149"/>
    </location>
</feature>
<evidence type="ECO:0000256" key="1">
    <source>
        <dbReference type="ARBA" id="ARBA00001946"/>
    </source>
</evidence>
<dbReference type="PANTHER" id="PTHR24350">
    <property type="entry name" value="SERINE/THREONINE-PROTEIN KINASE IAL-RELATED"/>
    <property type="match status" value="1"/>
</dbReference>
<keyword evidence="4 10" id="KW-0547">Nucleotide-binding</keyword>
<organism evidence="13 14">
    <name type="scientific">Pristionchus entomophagus</name>
    <dbReference type="NCBI Taxonomy" id="358040"/>
    <lineage>
        <taxon>Eukaryota</taxon>
        <taxon>Metazoa</taxon>
        <taxon>Ecdysozoa</taxon>
        <taxon>Nematoda</taxon>
        <taxon>Chromadorea</taxon>
        <taxon>Rhabditida</taxon>
        <taxon>Rhabditina</taxon>
        <taxon>Diplogasteromorpha</taxon>
        <taxon>Diplogasteroidea</taxon>
        <taxon>Neodiplogasteridae</taxon>
        <taxon>Pristionchus</taxon>
    </lineage>
</organism>
<dbReference type="Gene3D" id="1.10.510.10">
    <property type="entry name" value="Transferase(Phosphotransferase) domain 1"/>
    <property type="match status" value="1"/>
</dbReference>
<comment type="caution">
    <text evidence="13">The sequence shown here is derived from an EMBL/GenBank/DDBJ whole genome shotgun (WGS) entry which is preliminary data.</text>
</comment>
<comment type="catalytic activity">
    <reaction evidence="8">
        <text>L-seryl-[protein] + ATP = O-phospho-L-seryl-[protein] + ADP + H(+)</text>
        <dbReference type="Rhea" id="RHEA:17989"/>
        <dbReference type="Rhea" id="RHEA-COMP:9863"/>
        <dbReference type="Rhea" id="RHEA-COMP:11604"/>
        <dbReference type="ChEBI" id="CHEBI:15378"/>
        <dbReference type="ChEBI" id="CHEBI:29999"/>
        <dbReference type="ChEBI" id="CHEBI:30616"/>
        <dbReference type="ChEBI" id="CHEBI:83421"/>
        <dbReference type="ChEBI" id="CHEBI:456216"/>
        <dbReference type="EC" id="2.7.11.1"/>
    </reaction>
</comment>
<sequence length="290" mass="33475">RFSPSDFKTIKKIYPKDDDNDERDCVKVELAKHKGSKHDVVLKIYDKDILMNKDMSATSKKVALRRWRDEVKMQSLLKHPHIIQMYSHFEVNEKIYIVMEYAKKGNLYDAIPDGGFNGAHEQTAAKYIFQIADALHYCHSKDVYHRDVKSSNILIDAYGDLKLCDFGLSAHSPNSRPRISFCGTSYYMAPEMVRNKYRDVEHGKAVDLWSLGVVAYEILTGDFPFFSNADDEQEESEELDYNIRRGTYTVPPRVPRGAGRLIGQLLRIGPKNRLSLEMVMSHPWIVQHNQ</sequence>
<dbReference type="GO" id="GO:0005524">
    <property type="term" value="F:ATP binding"/>
    <property type="evidence" value="ECO:0007669"/>
    <property type="project" value="UniProtKB-KW"/>
</dbReference>
<feature type="active site" description="Proton acceptor" evidence="9">
    <location>
        <position position="147"/>
    </location>
</feature>
<evidence type="ECO:0000256" key="11">
    <source>
        <dbReference type="PIRSR" id="PIRSR630616-3"/>
    </source>
</evidence>
<comment type="catalytic activity">
    <reaction evidence="7">
        <text>L-threonyl-[protein] + ATP = O-phospho-L-threonyl-[protein] + ADP + H(+)</text>
        <dbReference type="Rhea" id="RHEA:46608"/>
        <dbReference type="Rhea" id="RHEA-COMP:11060"/>
        <dbReference type="Rhea" id="RHEA-COMP:11605"/>
        <dbReference type="ChEBI" id="CHEBI:15378"/>
        <dbReference type="ChEBI" id="CHEBI:30013"/>
        <dbReference type="ChEBI" id="CHEBI:30616"/>
        <dbReference type="ChEBI" id="CHEBI:61977"/>
        <dbReference type="ChEBI" id="CHEBI:456216"/>
        <dbReference type="EC" id="2.7.11.1"/>
    </reaction>
</comment>
<dbReference type="InterPro" id="IPR011009">
    <property type="entry name" value="Kinase-like_dom_sf"/>
</dbReference>
<evidence type="ECO:0000256" key="9">
    <source>
        <dbReference type="PIRSR" id="PIRSR630616-1"/>
    </source>
</evidence>
<keyword evidence="3" id="KW-0808">Transferase</keyword>
<protein>
    <recommendedName>
        <fullName evidence="12">Protein kinase domain-containing protein</fullName>
    </recommendedName>
</protein>
<feature type="binding site" evidence="10">
    <location>
        <position position="165"/>
    </location>
    <ligand>
        <name>ATP</name>
        <dbReference type="ChEBI" id="CHEBI:30616"/>
    </ligand>
</feature>
<keyword evidence="2" id="KW-0723">Serine/threonine-protein kinase</keyword>
<comment type="cofactor">
    <cofactor evidence="1">
        <name>Mg(2+)</name>
        <dbReference type="ChEBI" id="CHEBI:18420"/>
    </cofactor>
</comment>
<keyword evidence="14" id="KW-1185">Reference proteome</keyword>
<evidence type="ECO:0000256" key="7">
    <source>
        <dbReference type="ARBA" id="ARBA00047899"/>
    </source>
</evidence>
<dbReference type="GO" id="GO:0004674">
    <property type="term" value="F:protein serine/threonine kinase activity"/>
    <property type="evidence" value="ECO:0007669"/>
    <property type="project" value="UniProtKB-KW"/>
</dbReference>
<dbReference type="FunFam" id="1.10.510.10:FF:000571">
    <property type="entry name" value="Maternal embryonic leucine zipper kinase"/>
    <property type="match status" value="1"/>
</dbReference>
<reference evidence="13" key="1">
    <citation type="submission" date="2023-10" db="EMBL/GenBank/DDBJ databases">
        <title>Genome assembly of Pristionchus species.</title>
        <authorList>
            <person name="Yoshida K."/>
            <person name="Sommer R.J."/>
        </authorList>
    </citation>
    <scope>NUCLEOTIDE SEQUENCE</scope>
    <source>
        <strain evidence="13">RS0144</strain>
    </source>
</reference>
<evidence type="ECO:0000256" key="5">
    <source>
        <dbReference type="ARBA" id="ARBA00022777"/>
    </source>
</evidence>
<name>A0AAV5SPK7_9BILA</name>
<dbReference type="InterPro" id="IPR000719">
    <property type="entry name" value="Prot_kinase_dom"/>
</dbReference>
<evidence type="ECO:0000256" key="4">
    <source>
        <dbReference type="ARBA" id="ARBA00022741"/>
    </source>
</evidence>
<dbReference type="InterPro" id="IPR008271">
    <property type="entry name" value="Ser/Thr_kinase_AS"/>
</dbReference>
<dbReference type="InterPro" id="IPR030616">
    <property type="entry name" value="Aur-like"/>
</dbReference>
<dbReference type="PIRSF" id="PIRSF000654">
    <property type="entry name" value="Integrin-linked_kinase"/>
    <property type="match status" value="1"/>
</dbReference>
<dbReference type="EMBL" id="BTSX01000002">
    <property type="protein sequence ID" value="GMS85068.1"/>
    <property type="molecule type" value="Genomic_DNA"/>
</dbReference>